<dbReference type="PaxDb" id="170187-SP_1836"/>
<dbReference type="KEGG" id="spn:SP_1836"/>
<proteinExistence type="predicted"/>
<organism evidence="2 3">
    <name type="scientific">Streptococcus pneumoniae serotype 4 (strain ATCC BAA-334 / TIGR4)</name>
    <dbReference type="NCBI Taxonomy" id="170187"/>
    <lineage>
        <taxon>Bacteria</taxon>
        <taxon>Bacillati</taxon>
        <taxon>Bacillota</taxon>
        <taxon>Bacilli</taxon>
        <taxon>Lactobacillales</taxon>
        <taxon>Streptococcaceae</taxon>
        <taxon>Streptococcus</taxon>
    </lineage>
</organism>
<evidence type="ECO:0000313" key="2">
    <source>
        <dbReference type="EMBL" id="AAK75909.1"/>
    </source>
</evidence>
<name>A0A0H2URG1_STRPN</name>
<reference evidence="2 3" key="1">
    <citation type="journal article" date="2001" name="Science">
        <title>Complete genome sequence of a virulent isolate of Streptococcus pneumoniae.</title>
        <authorList>
            <person name="Tettelin H."/>
            <person name="Nelson K.E."/>
            <person name="Paulsen I.T."/>
            <person name="Eisen J.A."/>
            <person name="Read T.D."/>
            <person name="Peterson S."/>
            <person name="Heidelberg J."/>
            <person name="DeBoy R.T."/>
            <person name="Haft D.H."/>
            <person name="Dodson R.J."/>
            <person name="Durkin A.S."/>
            <person name="Gwinn M."/>
            <person name="Kolonay J.F."/>
            <person name="Nelson W.C."/>
            <person name="Peterson J.D."/>
            <person name="Umayam L.A."/>
            <person name="White O."/>
            <person name="Salzberg S.L."/>
            <person name="Lewis M.R."/>
            <person name="Radune D."/>
            <person name="Holtzapple E."/>
            <person name="Khouri H."/>
            <person name="Wolf A.M."/>
            <person name="Utterback T.R."/>
            <person name="Hansen C.L."/>
            <person name="McDonald L.A."/>
            <person name="Feldblyum T.V."/>
            <person name="Angiuoli S."/>
            <person name="Dickinson T."/>
            <person name="Hickey E.K."/>
            <person name="Holt I.E."/>
            <person name="Loftus B.J."/>
            <person name="Yang F."/>
            <person name="Smith H.O."/>
            <person name="Venter J.C."/>
            <person name="Dougherty B.A."/>
            <person name="Morrison D.A."/>
            <person name="Hollingshead S.K."/>
            <person name="Fraser C.M."/>
        </authorList>
    </citation>
    <scope>NUCLEOTIDE SEQUENCE [LARGE SCALE GENOMIC DNA]</scope>
    <source>
        <strain evidence="3">ATCC BAA-334 / TIGR4</strain>
    </source>
</reference>
<evidence type="ECO:0000256" key="1">
    <source>
        <dbReference type="SAM" id="MobiDB-lite"/>
    </source>
</evidence>
<gene>
    <name evidence="2" type="ordered locus">SP_1836</name>
</gene>
<protein>
    <submittedName>
        <fullName evidence="2">Uncharacterized protein</fullName>
    </submittedName>
</protein>
<feature type="region of interest" description="Disordered" evidence="1">
    <location>
        <begin position="20"/>
        <end position="40"/>
    </location>
</feature>
<sequence>MMSSKDSKCYTKLLTSYFKPRDSHKKGKSYKNSLSEEKGASTTGVNYYQLKTTVFTLN</sequence>
<dbReference type="EMBL" id="AE005672">
    <property type="protein sequence ID" value="AAK75909.1"/>
    <property type="molecule type" value="Genomic_DNA"/>
</dbReference>
<evidence type="ECO:0000313" key="3">
    <source>
        <dbReference type="Proteomes" id="UP000000585"/>
    </source>
</evidence>
<dbReference type="eggNOG" id="ENOG5030481">
    <property type="taxonomic scope" value="Bacteria"/>
</dbReference>
<dbReference type="Proteomes" id="UP000000585">
    <property type="component" value="Chromosome"/>
</dbReference>
<keyword evidence="3" id="KW-1185">Reference proteome</keyword>
<accession>A0A0H2URG1</accession>
<dbReference type="AlphaFoldDB" id="A0A0H2URG1"/>
<dbReference type="EnsemblBacteria" id="AAK75909">
    <property type="protein sequence ID" value="AAK75909"/>
    <property type="gene ID" value="SP_1836"/>
</dbReference>